<evidence type="ECO:0000313" key="2">
    <source>
        <dbReference type="EMBL" id="PSK36087.1"/>
    </source>
</evidence>
<dbReference type="AlphaFoldDB" id="A0A2P7YJF9"/>
<dbReference type="STRING" id="40998.A0A2P7YJF9"/>
<sequence>MNSSPEYLPSATFHSRVPSPPRIHIPAPLPDTRTIHESIPYLTPPTGLSIAQVSTSASMDWSYNQRRSAQQILPHLYLGPISAAKDARFLSSAGITLVLGIRGSTRFAVAAHQTVSRLAEAQGIASATAVADGLQDLIAVFAGITGRINEHVAGTAGAKVLLFCESGNDRSVGACAAYLMKVLDGVDHIKAMQLVQSQRFCANFDDGLKRLLQGYWDIVRAEREVGWRGEEQWMGDAEKRGRILLGGLTGRGDSGVSVGVKKGKRGREVEEHAGAGGEMEVDEDDRERFGGRTFVPYVDI</sequence>
<dbReference type="SMART" id="SM00195">
    <property type="entry name" value="DSPc"/>
    <property type="match status" value="1"/>
</dbReference>
<dbReference type="InterPro" id="IPR029021">
    <property type="entry name" value="Prot-tyrosine_phosphatase-like"/>
</dbReference>
<name>A0A2P7YJF9_9PEZI</name>
<dbReference type="GO" id="GO:1990444">
    <property type="term" value="F:F-box domain binding"/>
    <property type="evidence" value="ECO:0007669"/>
    <property type="project" value="TreeGrafter"/>
</dbReference>
<accession>A0A2P7YJF9</accession>
<protein>
    <recommendedName>
        <fullName evidence="1">Tyrosine-protein phosphatase domain-containing protein</fullName>
    </recommendedName>
</protein>
<dbReference type="OrthoDB" id="10252009at2759"/>
<dbReference type="EMBL" id="NHZQ01000422">
    <property type="protein sequence ID" value="PSK36087.1"/>
    <property type="molecule type" value="Genomic_DNA"/>
</dbReference>
<proteinExistence type="predicted"/>
<dbReference type="CDD" id="cd14498">
    <property type="entry name" value="DSP"/>
    <property type="match status" value="1"/>
</dbReference>
<dbReference type="Proteomes" id="UP000243723">
    <property type="component" value="Unassembled WGS sequence"/>
</dbReference>
<dbReference type="GO" id="GO:0062026">
    <property type="term" value="P:negative regulation of SCF-dependent proteasomal ubiquitin-dependent catabolic process"/>
    <property type="evidence" value="ECO:0007669"/>
    <property type="project" value="TreeGrafter"/>
</dbReference>
<dbReference type="GO" id="GO:0005654">
    <property type="term" value="C:nucleoplasm"/>
    <property type="evidence" value="ECO:0007669"/>
    <property type="project" value="TreeGrafter"/>
</dbReference>
<dbReference type="GO" id="GO:0005737">
    <property type="term" value="C:cytoplasm"/>
    <property type="evidence" value="ECO:0007669"/>
    <property type="project" value="TreeGrafter"/>
</dbReference>
<dbReference type="Gene3D" id="3.90.190.10">
    <property type="entry name" value="Protein tyrosine phosphatase superfamily"/>
    <property type="match status" value="1"/>
</dbReference>
<dbReference type="PANTHER" id="PTHR46588:SF1">
    <property type="entry name" value="SERINE_THREONINE_TYROSINE-INTERACTING PROTEIN"/>
    <property type="match status" value="1"/>
</dbReference>
<organism evidence="2 3">
    <name type="scientific">Elsinoe australis</name>
    <dbReference type="NCBI Taxonomy" id="40998"/>
    <lineage>
        <taxon>Eukaryota</taxon>
        <taxon>Fungi</taxon>
        <taxon>Dikarya</taxon>
        <taxon>Ascomycota</taxon>
        <taxon>Pezizomycotina</taxon>
        <taxon>Dothideomycetes</taxon>
        <taxon>Dothideomycetidae</taxon>
        <taxon>Myriangiales</taxon>
        <taxon>Elsinoaceae</taxon>
        <taxon>Elsinoe</taxon>
    </lineage>
</organism>
<gene>
    <name evidence="2" type="ORF">B9Z65_5902</name>
</gene>
<keyword evidence="3" id="KW-1185">Reference proteome</keyword>
<reference evidence="2 3" key="1">
    <citation type="submission" date="2017-05" db="EMBL/GenBank/DDBJ databases">
        <title>Draft genome sequence of Elsinoe australis.</title>
        <authorList>
            <person name="Cheng Q."/>
        </authorList>
    </citation>
    <scope>NUCLEOTIDE SEQUENCE [LARGE SCALE GENOMIC DNA]</scope>
    <source>
        <strain evidence="2 3">NL1</strain>
    </source>
</reference>
<comment type="caution">
    <text evidence="2">The sequence shown here is derived from an EMBL/GenBank/DDBJ whole genome shotgun (WGS) entry which is preliminary data.</text>
</comment>
<dbReference type="GO" id="GO:0070372">
    <property type="term" value="P:regulation of ERK1 and ERK2 cascade"/>
    <property type="evidence" value="ECO:0007669"/>
    <property type="project" value="TreeGrafter"/>
</dbReference>
<dbReference type="InterPro" id="IPR052449">
    <property type="entry name" value="STYX-Interacting_Phosphatase"/>
</dbReference>
<dbReference type="PANTHER" id="PTHR46588">
    <property type="entry name" value="SERINE/THREONINE/TYROSINE-INTERACTING PROTEIN"/>
    <property type="match status" value="1"/>
</dbReference>
<evidence type="ECO:0000313" key="3">
    <source>
        <dbReference type="Proteomes" id="UP000243723"/>
    </source>
</evidence>
<evidence type="ECO:0000259" key="1">
    <source>
        <dbReference type="SMART" id="SM00195"/>
    </source>
</evidence>
<dbReference type="InterPro" id="IPR020422">
    <property type="entry name" value="TYR_PHOSPHATASE_DUAL_dom"/>
</dbReference>
<dbReference type="SUPFAM" id="SSF52799">
    <property type="entry name" value="(Phosphotyrosine protein) phosphatases II"/>
    <property type="match status" value="1"/>
</dbReference>
<feature type="domain" description="Tyrosine-protein phosphatase" evidence="1">
    <location>
        <begin position="68"/>
        <end position="218"/>
    </location>
</feature>